<keyword evidence="2" id="KW-1185">Reference proteome</keyword>
<organism evidence="1 2">
    <name type="scientific">Cryphonectria parasitica (strain ATCC 38755 / EP155)</name>
    <dbReference type="NCBI Taxonomy" id="660469"/>
    <lineage>
        <taxon>Eukaryota</taxon>
        <taxon>Fungi</taxon>
        <taxon>Dikarya</taxon>
        <taxon>Ascomycota</taxon>
        <taxon>Pezizomycotina</taxon>
        <taxon>Sordariomycetes</taxon>
        <taxon>Sordariomycetidae</taxon>
        <taxon>Diaporthales</taxon>
        <taxon>Cryphonectriaceae</taxon>
        <taxon>Cryphonectria-Endothia species complex</taxon>
        <taxon>Cryphonectria</taxon>
    </lineage>
</organism>
<protein>
    <recommendedName>
        <fullName evidence="3">F-box domain-containing protein</fullName>
    </recommendedName>
</protein>
<reference evidence="1" key="1">
    <citation type="journal article" date="2020" name="Phytopathology">
        <title>Genome sequence of the chestnut blight fungus Cryphonectria parasitica EP155: A fundamental resource for an archetypical invasive plant pathogen.</title>
        <authorList>
            <person name="Crouch J.A."/>
            <person name="Dawe A."/>
            <person name="Aerts A."/>
            <person name="Barry K."/>
            <person name="Churchill A.C.L."/>
            <person name="Grimwood J."/>
            <person name="Hillman B."/>
            <person name="Milgroom M.G."/>
            <person name="Pangilinan J."/>
            <person name="Smith M."/>
            <person name="Salamov A."/>
            <person name="Schmutz J."/>
            <person name="Yadav J."/>
            <person name="Grigoriev I.V."/>
            <person name="Nuss D."/>
        </authorList>
    </citation>
    <scope>NUCLEOTIDE SEQUENCE</scope>
    <source>
        <strain evidence="1">EP155</strain>
    </source>
</reference>
<feature type="non-terminal residue" evidence="1">
    <location>
        <position position="1"/>
    </location>
</feature>
<evidence type="ECO:0000313" key="1">
    <source>
        <dbReference type="EMBL" id="KAF3770266.1"/>
    </source>
</evidence>
<sequence>GHEIPQEIWWLVCQELQKRQDARSLFRAALVCSSWANHALPLLYSIHDSAGTDDVGTTFQGKHMWAGMWRSIILSSIGVTQYPYCLWLKSLGLSDLEQLLGDVASNASLRPRFFEGPMQEFEILSGSKRTRFGKSILEWQKIIEKVGDTVTKFAKEAADEENKIVQLTNLEGANLPTSLLSVWTSRLATLTTLSIRDGSVLTEEVAISIRDHCPAFRELTCFHIQGQTVDENMSAFFRTLKPNSLQSFSVLSSNQIGHDTLDGLMQHSESLRVLALKSLQNTALPFLDLLSNCQYLESLSIESSTPSPPSTWAADGKDPLVVVSAWLQESKHLRKLEIHNLGGASKLLSEVLKSPTLRLRDLETKLVDDDETFYVALGNQTDLESFMFRSNIEVNDQAGLRHDTFIDSICSCKKLNDLNIMQNDHMQLTPEDLGLFQESLPELESLSFDGELLSDAIWTPLMGMTSLTTININGLSVFTYE</sequence>
<name>A0A9P4YBE6_CRYP1</name>
<dbReference type="EMBL" id="MU032344">
    <property type="protein sequence ID" value="KAF3770266.1"/>
    <property type="molecule type" value="Genomic_DNA"/>
</dbReference>
<comment type="caution">
    <text evidence="1">The sequence shown here is derived from an EMBL/GenBank/DDBJ whole genome shotgun (WGS) entry which is preliminary data.</text>
</comment>
<accession>A0A9P4YBE6</accession>
<dbReference type="Proteomes" id="UP000803844">
    <property type="component" value="Unassembled WGS sequence"/>
</dbReference>
<dbReference type="InterPro" id="IPR032675">
    <property type="entry name" value="LRR_dom_sf"/>
</dbReference>
<dbReference type="RefSeq" id="XP_040781227.1">
    <property type="nucleotide sequence ID" value="XM_040915809.1"/>
</dbReference>
<dbReference type="OrthoDB" id="10028886at2759"/>
<dbReference type="Gene3D" id="3.80.10.10">
    <property type="entry name" value="Ribonuclease Inhibitor"/>
    <property type="match status" value="2"/>
</dbReference>
<gene>
    <name evidence="1" type="ORF">M406DRAFT_229521</name>
</gene>
<dbReference type="AlphaFoldDB" id="A0A9P4YBE6"/>
<dbReference type="GeneID" id="63832938"/>
<proteinExistence type="predicted"/>
<evidence type="ECO:0008006" key="3">
    <source>
        <dbReference type="Google" id="ProtNLM"/>
    </source>
</evidence>
<feature type="non-terminal residue" evidence="1">
    <location>
        <position position="481"/>
    </location>
</feature>
<evidence type="ECO:0000313" key="2">
    <source>
        <dbReference type="Proteomes" id="UP000803844"/>
    </source>
</evidence>
<dbReference type="SUPFAM" id="SSF52047">
    <property type="entry name" value="RNI-like"/>
    <property type="match status" value="1"/>
</dbReference>